<dbReference type="PANTHER" id="PTHR43214">
    <property type="entry name" value="TWO-COMPONENT RESPONSE REGULATOR"/>
    <property type="match status" value="1"/>
</dbReference>
<dbReference type="SUPFAM" id="SSF46894">
    <property type="entry name" value="C-terminal effector domain of the bipartite response regulators"/>
    <property type="match status" value="1"/>
</dbReference>
<comment type="caution">
    <text evidence="8">The sequence shown here is derived from an EMBL/GenBank/DDBJ whole genome shotgun (WGS) entry which is preliminary data.</text>
</comment>
<dbReference type="CDD" id="cd17535">
    <property type="entry name" value="REC_NarL-like"/>
    <property type="match status" value="1"/>
</dbReference>
<dbReference type="InterPro" id="IPR039420">
    <property type="entry name" value="WalR-like"/>
</dbReference>
<dbReference type="Pfam" id="PF00072">
    <property type="entry name" value="Response_reg"/>
    <property type="match status" value="1"/>
</dbReference>
<evidence type="ECO:0000259" key="6">
    <source>
        <dbReference type="PROSITE" id="PS50043"/>
    </source>
</evidence>
<dbReference type="CDD" id="cd06170">
    <property type="entry name" value="LuxR_C_like"/>
    <property type="match status" value="1"/>
</dbReference>
<name>A0A831LI92_9BACT</name>
<dbReference type="PROSITE" id="PS50043">
    <property type="entry name" value="HTH_LUXR_2"/>
    <property type="match status" value="1"/>
</dbReference>
<dbReference type="EMBL" id="DSDK01000629">
    <property type="protein sequence ID" value="HDR52212.1"/>
    <property type="molecule type" value="Genomic_DNA"/>
</dbReference>
<dbReference type="Proteomes" id="UP000886047">
    <property type="component" value="Unassembled WGS sequence"/>
</dbReference>
<feature type="domain" description="Response regulatory" evidence="7">
    <location>
        <begin position="7"/>
        <end position="125"/>
    </location>
</feature>
<dbReference type="InterPro" id="IPR000792">
    <property type="entry name" value="Tscrpt_reg_LuxR_C"/>
</dbReference>
<evidence type="ECO:0000313" key="8">
    <source>
        <dbReference type="EMBL" id="HDR52212.1"/>
    </source>
</evidence>
<evidence type="ECO:0000256" key="4">
    <source>
        <dbReference type="ARBA" id="ARBA00023163"/>
    </source>
</evidence>
<keyword evidence="4" id="KW-0804">Transcription</keyword>
<dbReference type="Pfam" id="PF00196">
    <property type="entry name" value="GerE"/>
    <property type="match status" value="1"/>
</dbReference>
<accession>A0A831LI92</accession>
<dbReference type="Gene3D" id="3.40.50.2300">
    <property type="match status" value="1"/>
</dbReference>
<evidence type="ECO:0000256" key="1">
    <source>
        <dbReference type="ARBA" id="ARBA00022553"/>
    </source>
</evidence>
<keyword evidence="3" id="KW-0238">DNA-binding</keyword>
<dbReference type="SMART" id="SM00448">
    <property type="entry name" value="REC"/>
    <property type="match status" value="1"/>
</dbReference>
<protein>
    <submittedName>
        <fullName evidence="8">Response regulator transcription factor</fullName>
    </submittedName>
</protein>
<dbReference type="InterPro" id="IPR016032">
    <property type="entry name" value="Sig_transdc_resp-reg_C-effctor"/>
</dbReference>
<dbReference type="SUPFAM" id="SSF52172">
    <property type="entry name" value="CheY-like"/>
    <property type="match status" value="1"/>
</dbReference>
<organism evidence="8">
    <name type="scientific">Mariniphaga anaerophila</name>
    <dbReference type="NCBI Taxonomy" id="1484053"/>
    <lineage>
        <taxon>Bacteria</taxon>
        <taxon>Pseudomonadati</taxon>
        <taxon>Bacteroidota</taxon>
        <taxon>Bacteroidia</taxon>
        <taxon>Marinilabiliales</taxon>
        <taxon>Prolixibacteraceae</taxon>
        <taxon>Mariniphaga</taxon>
    </lineage>
</organism>
<sequence length="218" mass="24801">MKETKASVVLTDDHKLFRKGMHNLLEDFHFIGEIYEAGNGIELLELLRKLNPPPDVILLDIQMPEMDGMEAQKRIRELYPRQKVIILTMEDDEQVILHMIAEGVNGYLLKNADPEELETALEKVFKSGFYFPDGFSQMVLKSALRGNSSLISETEFTEREMDVLKLICSELTTPEIAEKLNLSARTVDGYRQRLLEKSGARNTAGLVIYALKNKLISL</sequence>
<dbReference type="PROSITE" id="PS50110">
    <property type="entry name" value="RESPONSE_REGULATORY"/>
    <property type="match status" value="1"/>
</dbReference>
<dbReference type="InterPro" id="IPR058245">
    <property type="entry name" value="NreC/VraR/RcsB-like_REC"/>
</dbReference>
<dbReference type="AlphaFoldDB" id="A0A831LI92"/>
<evidence type="ECO:0000259" key="7">
    <source>
        <dbReference type="PROSITE" id="PS50110"/>
    </source>
</evidence>
<evidence type="ECO:0000256" key="5">
    <source>
        <dbReference type="PROSITE-ProRule" id="PRU00169"/>
    </source>
</evidence>
<evidence type="ECO:0000256" key="2">
    <source>
        <dbReference type="ARBA" id="ARBA00023015"/>
    </source>
</evidence>
<dbReference type="GO" id="GO:0000160">
    <property type="term" value="P:phosphorelay signal transduction system"/>
    <property type="evidence" value="ECO:0007669"/>
    <property type="project" value="InterPro"/>
</dbReference>
<keyword evidence="2" id="KW-0805">Transcription regulation</keyword>
<dbReference type="GO" id="GO:0006355">
    <property type="term" value="P:regulation of DNA-templated transcription"/>
    <property type="evidence" value="ECO:0007669"/>
    <property type="project" value="InterPro"/>
</dbReference>
<feature type="domain" description="HTH luxR-type" evidence="6">
    <location>
        <begin position="149"/>
        <end position="214"/>
    </location>
</feature>
<reference evidence="8" key="1">
    <citation type="journal article" date="2020" name="mSystems">
        <title>Genome- and Community-Level Interaction Insights into Carbon Utilization and Element Cycling Functions of Hydrothermarchaeota in Hydrothermal Sediment.</title>
        <authorList>
            <person name="Zhou Z."/>
            <person name="Liu Y."/>
            <person name="Xu W."/>
            <person name="Pan J."/>
            <person name="Luo Z.H."/>
            <person name="Li M."/>
        </authorList>
    </citation>
    <scope>NUCLEOTIDE SEQUENCE [LARGE SCALE GENOMIC DNA]</scope>
    <source>
        <strain evidence="8">SpSt-1217</strain>
    </source>
</reference>
<dbReference type="GO" id="GO:0003677">
    <property type="term" value="F:DNA binding"/>
    <property type="evidence" value="ECO:0007669"/>
    <property type="project" value="UniProtKB-KW"/>
</dbReference>
<gene>
    <name evidence="8" type="ORF">ENN90_11435</name>
</gene>
<dbReference type="InterPro" id="IPR001789">
    <property type="entry name" value="Sig_transdc_resp-reg_receiver"/>
</dbReference>
<proteinExistence type="predicted"/>
<dbReference type="PRINTS" id="PR00038">
    <property type="entry name" value="HTHLUXR"/>
</dbReference>
<feature type="modified residue" description="4-aspartylphosphate" evidence="5">
    <location>
        <position position="60"/>
    </location>
</feature>
<evidence type="ECO:0000256" key="3">
    <source>
        <dbReference type="ARBA" id="ARBA00023125"/>
    </source>
</evidence>
<dbReference type="InterPro" id="IPR011006">
    <property type="entry name" value="CheY-like_superfamily"/>
</dbReference>
<keyword evidence="1 5" id="KW-0597">Phosphoprotein</keyword>
<dbReference type="SMART" id="SM00421">
    <property type="entry name" value="HTH_LUXR"/>
    <property type="match status" value="1"/>
</dbReference>
<dbReference type="PANTHER" id="PTHR43214:SF41">
    <property type="entry name" value="NITRATE_NITRITE RESPONSE REGULATOR PROTEIN NARP"/>
    <property type="match status" value="1"/>
</dbReference>